<evidence type="ECO:0000313" key="2">
    <source>
        <dbReference type="Proteomes" id="UP000198211"/>
    </source>
</evidence>
<protein>
    <submittedName>
        <fullName evidence="1">RxLR effector protein</fullName>
    </submittedName>
</protein>
<dbReference type="STRING" id="4795.A0A225WC12"/>
<dbReference type="Proteomes" id="UP000198211">
    <property type="component" value="Unassembled WGS sequence"/>
</dbReference>
<sequence length="295" mass="33519">MKIVTKFGRLSGLQVQPNKSKLIFLNKAIELESYHGLPVLAQGATVRYLGYAVGTKSGNKGIVVALKKHPFRRYRDGGNRLVKLITTMLLKAQMRTWQEATMCQTPKEQWAHQNKLTDYQVWVAYRVASGQLNLYHEDRPQNNSCRRTKNCDNTKETLDHIFWNCRIAQACWNLCIGQWTGEIQNGVSRNRYVELCASRKAPQIPAIRKRLLQAFDPDEAEEMEKLWNRIWRIICTHLVLDQVLHDDLPRLSVFEAVGSASGRPISPIVVTDAGQLSGDGFTSTGNEARQKGLLQ</sequence>
<evidence type="ECO:0000313" key="1">
    <source>
        <dbReference type="EMBL" id="OWZ14768.1"/>
    </source>
</evidence>
<gene>
    <name evidence="1" type="ORF">PHMEG_00011702</name>
</gene>
<keyword evidence="2" id="KW-1185">Reference proteome</keyword>
<proteinExistence type="predicted"/>
<reference evidence="2" key="1">
    <citation type="submission" date="2017-03" db="EMBL/GenBank/DDBJ databases">
        <title>Phytopthora megakarya and P. palmivora, two closely related causual agents of cacao black pod achieved similar genome size and gene model numbers by different mechanisms.</title>
        <authorList>
            <person name="Ali S."/>
            <person name="Shao J."/>
            <person name="Larry D.J."/>
            <person name="Kronmiller B."/>
            <person name="Shen D."/>
            <person name="Strem M.D."/>
            <person name="Melnick R.L."/>
            <person name="Guiltinan M.J."/>
            <person name="Tyler B.M."/>
            <person name="Meinhardt L.W."/>
            <person name="Bailey B.A."/>
        </authorList>
    </citation>
    <scope>NUCLEOTIDE SEQUENCE [LARGE SCALE GENOMIC DNA]</scope>
    <source>
        <strain evidence="2">zdho120</strain>
    </source>
</reference>
<accession>A0A225WC12</accession>
<dbReference type="OrthoDB" id="128364at2759"/>
<comment type="caution">
    <text evidence="1">The sequence shown here is derived from an EMBL/GenBank/DDBJ whole genome shotgun (WGS) entry which is preliminary data.</text>
</comment>
<name>A0A225WC12_9STRA</name>
<dbReference type="EMBL" id="NBNE01001266">
    <property type="protein sequence ID" value="OWZ14768.1"/>
    <property type="molecule type" value="Genomic_DNA"/>
</dbReference>
<dbReference type="AlphaFoldDB" id="A0A225WC12"/>
<organism evidence="1 2">
    <name type="scientific">Phytophthora megakarya</name>
    <dbReference type="NCBI Taxonomy" id="4795"/>
    <lineage>
        <taxon>Eukaryota</taxon>
        <taxon>Sar</taxon>
        <taxon>Stramenopiles</taxon>
        <taxon>Oomycota</taxon>
        <taxon>Peronosporomycetes</taxon>
        <taxon>Peronosporales</taxon>
        <taxon>Peronosporaceae</taxon>
        <taxon>Phytophthora</taxon>
    </lineage>
</organism>